<evidence type="ECO:0000256" key="3">
    <source>
        <dbReference type="ARBA" id="ARBA00022833"/>
    </source>
</evidence>
<dbReference type="InterPro" id="IPR019787">
    <property type="entry name" value="Znf_PHD-finger"/>
</dbReference>
<keyword evidence="4" id="KW-0156">Chromatin regulator</keyword>
<evidence type="ECO:0000256" key="4">
    <source>
        <dbReference type="ARBA" id="ARBA00022853"/>
    </source>
</evidence>
<comment type="caution">
    <text evidence="7">The sequence shown here is derived from an EMBL/GenBank/DDBJ whole genome shotgun (WGS) entry which is preliminary data.</text>
</comment>
<dbReference type="PANTHER" id="PTHR46462">
    <property type="entry name" value="UPSET, ISOFORM A"/>
    <property type="match status" value="1"/>
</dbReference>
<evidence type="ECO:0000256" key="5">
    <source>
        <dbReference type="SAM" id="MobiDB-lite"/>
    </source>
</evidence>
<dbReference type="InterPro" id="IPR046341">
    <property type="entry name" value="SET_dom_sf"/>
</dbReference>
<dbReference type="GO" id="GO:0006355">
    <property type="term" value="P:regulation of DNA-templated transcription"/>
    <property type="evidence" value="ECO:0007669"/>
    <property type="project" value="TreeGrafter"/>
</dbReference>
<dbReference type="InterPro" id="IPR001214">
    <property type="entry name" value="SET_dom"/>
</dbReference>
<evidence type="ECO:0000313" key="8">
    <source>
        <dbReference type="Proteomes" id="UP000076874"/>
    </source>
</evidence>
<feature type="region of interest" description="Disordered" evidence="5">
    <location>
        <begin position="974"/>
        <end position="1077"/>
    </location>
</feature>
<organism evidence="7 8">
    <name type="scientific">Niveomyces insectorum RCEF 264</name>
    <dbReference type="NCBI Taxonomy" id="1081102"/>
    <lineage>
        <taxon>Eukaryota</taxon>
        <taxon>Fungi</taxon>
        <taxon>Dikarya</taxon>
        <taxon>Ascomycota</taxon>
        <taxon>Pezizomycotina</taxon>
        <taxon>Sordariomycetes</taxon>
        <taxon>Hypocreomycetidae</taxon>
        <taxon>Hypocreales</taxon>
        <taxon>Cordycipitaceae</taxon>
        <taxon>Niveomyces</taxon>
    </lineage>
</organism>
<feature type="compositionally biased region" description="Basic and acidic residues" evidence="5">
    <location>
        <begin position="865"/>
        <end position="878"/>
    </location>
</feature>
<dbReference type="SUPFAM" id="SSF82199">
    <property type="entry name" value="SET domain"/>
    <property type="match status" value="1"/>
</dbReference>
<feature type="compositionally biased region" description="Polar residues" evidence="5">
    <location>
        <begin position="722"/>
        <end position="732"/>
    </location>
</feature>
<name>A0A162JG14_9HYPO</name>
<keyword evidence="1" id="KW-0479">Metal-binding</keyword>
<keyword evidence="3" id="KW-0862">Zinc</keyword>
<dbReference type="PANTHER" id="PTHR46462:SF3">
    <property type="entry name" value="UPSET, ISOFORM A"/>
    <property type="match status" value="1"/>
</dbReference>
<protein>
    <submittedName>
        <fullName evidence="7">PHD-finger domain-containing protein</fullName>
    </submittedName>
</protein>
<reference evidence="7 8" key="1">
    <citation type="journal article" date="2016" name="Genome Biol. Evol.">
        <title>Divergent and convergent evolution of fungal pathogenicity.</title>
        <authorList>
            <person name="Shang Y."/>
            <person name="Xiao G."/>
            <person name="Zheng P."/>
            <person name="Cen K."/>
            <person name="Zhan S."/>
            <person name="Wang C."/>
        </authorList>
    </citation>
    <scope>NUCLEOTIDE SEQUENCE [LARGE SCALE GENOMIC DNA]</scope>
    <source>
        <strain evidence="7 8">RCEF 264</strain>
    </source>
</reference>
<keyword evidence="2" id="KW-0863">Zinc-finger</keyword>
<dbReference type="Pfam" id="PF00628">
    <property type="entry name" value="PHD"/>
    <property type="match status" value="1"/>
</dbReference>
<feature type="region of interest" description="Disordered" evidence="5">
    <location>
        <begin position="160"/>
        <end position="191"/>
    </location>
</feature>
<dbReference type="GO" id="GO:0006325">
    <property type="term" value="P:chromatin organization"/>
    <property type="evidence" value="ECO:0007669"/>
    <property type="project" value="UniProtKB-KW"/>
</dbReference>
<feature type="region of interest" description="Disordered" evidence="5">
    <location>
        <begin position="1"/>
        <end position="30"/>
    </location>
</feature>
<dbReference type="PROSITE" id="PS50280">
    <property type="entry name" value="SET"/>
    <property type="match status" value="1"/>
</dbReference>
<evidence type="ECO:0000259" key="6">
    <source>
        <dbReference type="PROSITE" id="PS50280"/>
    </source>
</evidence>
<gene>
    <name evidence="7" type="ORF">SPI_00597</name>
</gene>
<dbReference type="SUPFAM" id="SSF57903">
    <property type="entry name" value="FYVE/PHD zinc finger"/>
    <property type="match status" value="1"/>
</dbReference>
<feature type="compositionally biased region" description="Polar residues" evidence="5">
    <location>
        <begin position="782"/>
        <end position="800"/>
    </location>
</feature>
<feature type="region of interest" description="Disordered" evidence="5">
    <location>
        <begin position="782"/>
        <end position="818"/>
    </location>
</feature>
<sequence length="1077" mass="115736">MIEKLHPPSTQTATTNQGAGPVKSPPPASLSSISPFFPTLLPAVSPPTASVGVSPPAAAAAAAAAPTTASAPPVQDTLPPKVEPAAEEEPYTIKCICGFTGDDGNTIYCDICDSWQHIECFYPNNSEEATQEEFAHACHECKPRNLDVAHAVEYQRRRLDAATIETNTSQKPKRPPSKSQSQSHKKKAKPTELLLNGHAAAPIDDASKQSGFAHENNSSDSNNIANNVHNHNSQQHPPPPSSKKAKSSHKSNHSISGSHSKKSPSYSASRAAFQHGFQHGHPLSPATTPPDLPDGIEIHNYSTDFLSMCNDQDAVQNVQTNSFASLAVSNTTSIWLREPDRMLRETGHKITDVFQALPSNIDLIKRSPRVEFKNRILGQDVVVHWRYLATPVAVDKDVPLMELNGQVGFQKDYCSVPANRYEELSCPLPFVFFHPLLPLYIDTRREGSLARYVRRSCRPNAVLDTFLSGGSEYHFWLVSDRQIAPNEQITIPWDFRLPHDAKGRMLRLLGLGDDDATEEIEAQEDEYNNIARWVHLILSEYGGCACDLGNDCAFARFHRIHGGKPQQARHNHNGASNGNNGSGHNKKKGSRKGRSHAFSPTSTTHATDSRAASEGQVDDFPEADKLSTSSRSKPSSRDMTPAPRQGSFDTLGILTEPTDRDKRKVAMVEDSFRRLEQQPRKKKQRTSDGTGTSEKSTTVSVRSRGKSSSVANDSVDPGTANGGQPESLNGSTAYPYVDAATSRSKSGSPVSATSPYIGSGVVDRGFSAMTVGVGSNLAVSRRTSAGPTASYSNAATQTDPTEGEWYSEQPPTPRSKRRVISLSKRLLNCRHRVRFAEECGRERQVPTPAVSSEMDIDSAGGHHQQAKELSTDSREGKPGDVSMADSAAENPSSLDPLRDVKSKPPIDSTTDTASILRISANATSGTAESTYPIKKSPDLRVELPKVPSFNDATAPSAVGTATPLSASSIVQSPFAFNNTNPFGSPVVTPSPVKKKMSLSDYTKSRKAAASRPSVGTMLKPLPPNADEPKSATSADDTAASDSPTAVEKAGEGLSTTTPAATTTVTTTTTTTNTTDGV</sequence>
<feature type="compositionally biased region" description="Polar residues" evidence="5">
    <location>
        <begin position="8"/>
        <end position="18"/>
    </location>
</feature>
<dbReference type="STRING" id="1081102.A0A162JG14"/>
<feature type="compositionally biased region" description="Low complexity" evidence="5">
    <location>
        <begin position="1055"/>
        <end position="1077"/>
    </location>
</feature>
<dbReference type="InterPro" id="IPR013083">
    <property type="entry name" value="Znf_RING/FYVE/PHD"/>
</dbReference>
<dbReference type="SMART" id="SM00317">
    <property type="entry name" value="SET"/>
    <property type="match status" value="1"/>
</dbReference>
<feature type="compositionally biased region" description="Basic residues" evidence="5">
    <location>
        <begin position="563"/>
        <end position="572"/>
    </location>
</feature>
<dbReference type="GO" id="GO:0070210">
    <property type="term" value="C:Rpd3L-Expanded complex"/>
    <property type="evidence" value="ECO:0007669"/>
    <property type="project" value="TreeGrafter"/>
</dbReference>
<dbReference type="Proteomes" id="UP000076874">
    <property type="component" value="Unassembled WGS sequence"/>
</dbReference>
<dbReference type="EMBL" id="AZHD01000001">
    <property type="protein sequence ID" value="OAA68402.1"/>
    <property type="molecule type" value="Genomic_DNA"/>
</dbReference>
<feature type="compositionally biased region" description="Low complexity" evidence="5">
    <location>
        <begin position="573"/>
        <end position="583"/>
    </location>
</feature>
<evidence type="ECO:0000256" key="2">
    <source>
        <dbReference type="ARBA" id="ARBA00022771"/>
    </source>
</evidence>
<evidence type="ECO:0000256" key="1">
    <source>
        <dbReference type="ARBA" id="ARBA00022723"/>
    </source>
</evidence>
<dbReference type="Gene3D" id="2.170.270.10">
    <property type="entry name" value="SET domain"/>
    <property type="match status" value="1"/>
</dbReference>
<feature type="region of interest" description="Disordered" evidence="5">
    <location>
        <begin position="563"/>
        <end position="733"/>
    </location>
</feature>
<keyword evidence="8" id="KW-1185">Reference proteome</keyword>
<feature type="compositionally biased region" description="Basic residues" evidence="5">
    <location>
        <begin position="584"/>
        <end position="595"/>
    </location>
</feature>
<feature type="region of interest" description="Disordered" evidence="5">
    <location>
        <begin position="209"/>
        <end position="269"/>
    </location>
</feature>
<feature type="compositionally biased region" description="Low complexity" evidence="5">
    <location>
        <begin position="1030"/>
        <end position="1045"/>
    </location>
</feature>
<feature type="compositionally biased region" description="Basic and acidic residues" evidence="5">
    <location>
        <begin position="657"/>
        <end position="679"/>
    </location>
</feature>
<dbReference type="AlphaFoldDB" id="A0A162JG14"/>
<evidence type="ECO:0000313" key="7">
    <source>
        <dbReference type="EMBL" id="OAA68402.1"/>
    </source>
</evidence>
<proteinExistence type="predicted"/>
<feature type="compositionally biased region" description="Low complexity" evidence="5">
    <location>
        <begin position="696"/>
        <end position="710"/>
    </location>
</feature>
<feature type="compositionally biased region" description="Basic residues" evidence="5">
    <location>
        <begin position="243"/>
        <end position="252"/>
    </location>
</feature>
<dbReference type="Gene3D" id="3.30.40.10">
    <property type="entry name" value="Zinc/RING finger domain, C3HC4 (zinc finger)"/>
    <property type="match status" value="1"/>
</dbReference>
<feature type="domain" description="SET" evidence="6">
    <location>
        <begin position="390"/>
        <end position="494"/>
    </location>
</feature>
<dbReference type="OrthoDB" id="1928087at2759"/>
<dbReference type="GO" id="GO:0008270">
    <property type="term" value="F:zinc ion binding"/>
    <property type="evidence" value="ECO:0007669"/>
    <property type="project" value="UniProtKB-KW"/>
</dbReference>
<accession>A0A162JG14</accession>
<dbReference type="GO" id="GO:0034967">
    <property type="term" value="C:Set3 complex"/>
    <property type="evidence" value="ECO:0007669"/>
    <property type="project" value="TreeGrafter"/>
</dbReference>
<dbReference type="Pfam" id="PF00856">
    <property type="entry name" value="SET"/>
    <property type="match status" value="1"/>
</dbReference>
<feature type="compositionally biased region" description="Low complexity" evidence="5">
    <location>
        <begin position="216"/>
        <end position="235"/>
    </location>
</feature>
<feature type="compositionally biased region" description="Low complexity" evidence="5">
    <location>
        <begin position="253"/>
        <end position="269"/>
    </location>
</feature>
<feature type="region of interest" description="Disordered" evidence="5">
    <location>
        <begin position="839"/>
        <end position="914"/>
    </location>
</feature>
<dbReference type="InterPro" id="IPR011011">
    <property type="entry name" value="Znf_FYVE_PHD"/>
</dbReference>